<organism evidence="1 2">
    <name type="scientific">Symbiodinium natans</name>
    <dbReference type="NCBI Taxonomy" id="878477"/>
    <lineage>
        <taxon>Eukaryota</taxon>
        <taxon>Sar</taxon>
        <taxon>Alveolata</taxon>
        <taxon>Dinophyceae</taxon>
        <taxon>Suessiales</taxon>
        <taxon>Symbiodiniaceae</taxon>
        <taxon>Symbiodinium</taxon>
    </lineage>
</organism>
<evidence type="ECO:0000313" key="1">
    <source>
        <dbReference type="EMBL" id="CAE6926110.1"/>
    </source>
</evidence>
<comment type="caution">
    <text evidence="1">The sequence shown here is derived from an EMBL/GenBank/DDBJ whole genome shotgun (WGS) entry which is preliminary data.</text>
</comment>
<accession>A0A812GN55</accession>
<dbReference type="Proteomes" id="UP000604046">
    <property type="component" value="Unassembled WGS sequence"/>
</dbReference>
<gene>
    <name evidence="1" type="ORF">SNAT2548_LOCUS654</name>
</gene>
<keyword evidence="2" id="KW-1185">Reference proteome</keyword>
<dbReference type="OrthoDB" id="431328at2759"/>
<protein>
    <submittedName>
        <fullName evidence="1">Uncharacterized protein</fullName>
    </submittedName>
</protein>
<dbReference type="EMBL" id="CAJNDS010000032">
    <property type="protein sequence ID" value="CAE6926110.1"/>
    <property type="molecule type" value="Genomic_DNA"/>
</dbReference>
<sequence length="469" mass="52015">MTVKENAETFWETGHCEAKGTGVLDGLEAISDVLTAPGGLGFLNKPSKIAVEIARGFALAAEFDNNMQTSAETRLGIQAGDQDCGPLAYGLARMFCDLHCIRNVVKQGDAAILSSLQQGVEFLQTEMRTLFYVYFRNLGADSTASLLQQTSEIRSGIARDVQEMHSMLQADLRPSAETAAHRAIRTFTTATREGLQDRRTNATSTLQFISQKVSALHATMKLVSTQSAAASTTVERRTAAYVAKMNEVLRAETQTLGLYTRDASTSRLRQSKLSQRALQDDLRELSLKFALRTLDESWWNLRSSLDRYLDAYDVYLRSFKQAVSMLDRYTQCGATFKDLKQAYSASKRGHDLEQQTLREAWTAAVPAIGLMAAQVVDTRMLQELAIDDAAKMMAKITADGKNAQRLCQKDAALLLDIAQAAFKQGLFAQTVWQFHTLFDEMTMLRRRFARSRSVPDETALHAAEAAWGT</sequence>
<name>A0A812GN55_9DINO</name>
<evidence type="ECO:0000313" key="2">
    <source>
        <dbReference type="Proteomes" id="UP000604046"/>
    </source>
</evidence>
<proteinExistence type="predicted"/>
<reference evidence="1" key="1">
    <citation type="submission" date="2021-02" db="EMBL/GenBank/DDBJ databases">
        <authorList>
            <person name="Dougan E. K."/>
            <person name="Rhodes N."/>
            <person name="Thang M."/>
            <person name="Chan C."/>
        </authorList>
    </citation>
    <scope>NUCLEOTIDE SEQUENCE</scope>
</reference>
<dbReference type="AlphaFoldDB" id="A0A812GN55"/>